<reference evidence="3 4" key="1">
    <citation type="submission" date="2022-06" db="EMBL/GenBank/DDBJ databases">
        <title>Mycolicibacterium sp. CAU 1645 isolated from seawater.</title>
        <authorList>
            <person name="Kim W."/>
        </authorList>
    </citation>
    <scope>NUCLEOTIDE SEQUENCE [LARGE SCALE GENOMIC DNA]</scope>
    <source>
        <strain evidence="3 4">CAU 1645</strain>
    </source>
</reference>
<evidence type="ECO:0000256" key="2">
    <source>
        <dbReference type="SAM" id="Phobius"/>
    </source>
</evidence>
<gene>
    <name evidence="3" type="ORF">NM203_00455</name>
</gene>
<dbReference type="Pfam" id="PF11259">
    <property type="entry name" value="DUF3060"/>
    <property type="match status" value="1"/>
</dbReference>
<feature type="transmembrane region" description="Helical" evidence="2">
    <location>
        <begin position="84"/>
        <end position="107"/>
    </location>
</feature>
<feature type="compositionally biased region" description="Pro residues" evidence="1">
    <location>
        <begin position="44"/>
        <end position="56"/>
    </location>
</feature>
<organism evidence="3 4">
    <name type="scientific">Mycolicibacterium arenosum</name>
    <dbReference type="NCBI Taxonomy" id="2952157"/>
    <lineage>
        <taxon>Bacteria</taxon>
        <taxon>Bacillati</taxon>
        <taxon>Actinomycetota</taxon>
        <taxon>Actinomycetes</taxon>
        <taxon>Mycobacteriales</taxon>
        <taxon>Mycobacteriaceae</taxon>
        <taxon>Mycolicibacterium</taxon>
    </lineage>
</organism>
<evidence type="ECO:0000313" key="4">
    <source>
        <dbReference type="Proteomes" id="UP001651690"/>
    </source>
</evidence>
<evidence type="ECO:0000313" key="3">
    <source>
        <dbReference type="EMBL" id="MCP9270647.1"/>
    </source>
</evidence>
<accession>A0ABT1LWQ5</accession>
<keyword evidence="2" id="KW-1133">Transmembrane helix</keyword>
<dbReference type="Proteomes" id="UP001651690">
    <property type="component" value="Unassembled WGS sequence"/>
</dbReference>
<keyword evidence="4" id="KW-1185">Reference proteome</keyword>
<sequence>MAADDDPEQRIRELERSLSDRASELGVGRGDAPVPTYIPAQDAYPPPPPGAAGYPSYPPPGAYSHSPVMFGTPFQRASPGALRFGWLLVAIPVIGLVIAGISFAVFFQAADDVTSQFSSIHSANPSIGFPAPSRGGTAPTVAEGGTVSVSGVSKRESVACDGGSVNVSGVSNTVEITGHCATVIVSGVENTVEVESADSITASGFTNRVTYTSGTPETSATGDNVIARG</sequence>
<dbReference type="InterPro" id="IPR021417">
    <property type="entry name" value="DUF3060"/>
</dbReference>
<keyword evidence="2" id="KW-0472">Membrane</keyword>
<protein>
    <submittedName>
        <fullName evidence="3">DUF3060 domain-containing protein</fullName>
    </submittedName>
</protein>
<feature type="region of interest" description="Disordered" evidence="1">
    <location>
        <begin position="1"/>
        <end position="56"/>
    </location>
</feature>
<dbReference type="EMBL" id="JANDBD010000001">
    <property type="protein sequence ID" value="MCP9270647.1"/>
    <property type="molecule type" value="Genomic_DNA"/>
</dbReference>
<name>A0ABT1LWQ5_9MYCO</name>
<feature type="compositionally biased region" description="Basic and acidic residues" evidence="1">
    <location>
        <begin position="8"/>
        <end position="23"/>
    </location>
</feature>
<proteinExistence type="predicted"/>
<dbReference type="RefSeq" id="WP_255057620.1">
    <property type="nucleotide sequence ID" value="NZ_JANDBD010000001.1"/>
</dbReference>
<evidence type="ECO:0000256" key="1">
    <source>
        <dbReference type="SAM" id="MobiDB-lite"/>
    </source>
</evidence>
<comment type="caution">
    <text evidence="3">The sequence shown here is derived from an EMBL/GenBank/DDBJ whole genome shotgun (WGS) entry which is preliminary data.</text>
</comment>
<keyword evidence="2" id="KW-0812">Transmembrane</keyword>